<gene>
    <name evidence="2" type="ORF">SAMN04487905_101265</name>
</gene>
<accession>A0A1H0NUN9</accession>
<name>A0A1H0NUN9_9ACTN</name>
<proteinExistence type="predicted"/>
<feature type="compositionally biased region" description="Basic and acidic residues" evidence="1">
    <location>
        <begin position="8"/>
        <end position="30"/>
    </location>
</feature>
<protein>
    <submittedName>
        <fullName evidence="2">Uncharacterized protein</fullName>
    </submittedName>
</protein>
<evidence type="ECO:0000256" key="1">
    <source>
        <dbReference type="SAM" id="MobiDB-lite"/>
    </source>
</evidence>
<dbReference type="EMBL" id="FNJR01000001">
    <property type="protein sequence ID" value="SDO96383.1"/>
    <property type="molecule type" value="Genomic_DNA"/>
</dbReference>
<feature type="region of interest" description="Disordered" evidence="1">
    <location>
        <begin position="165"/>
        <end position="224"/>
    </location>
</feature>
<keyword evidence="3" id="KW-1185">Reference proteome</keyword>
<reference evidence="3" key="1">
    <citation type="submission" date="2016-10" db="EMBL/GenBank/DDBJ databases">
        <authorList>
            <person name="Varghese N."/>
            <person name="Submissions S."/>
        </authorList>
    </citation>
    <scope>NUCLEOTIDE SEQUENCE [LARGE SCALE GENOMIC DNA]</scope>
    <source>
        <strain evidence="3">DSM 46732</strain>
    </source>
</reference>
<sequence length="224" mass="24328">MTSPLRAADTRAARRDSSGHLHIRGEHSTTREATAAARFAGRPEPSATTTIPELGTGNRTAAAGHAPGTSPGSPPGSRSIRASHTPKWRPPGILSLRCGQAAMLRGGDVPRPRNSKRHGSDWGSSTVSRSRLRRAWRRCSVLLGWIRRIELTDEAEQQWRVLVASEEEPPPTDATGLLALTRQPKAAPTPRQPRGWLRADSGRSRPHPNRRRGLQGRRAGVESG</sequence>
<evidence type="ECO:0000313" key="3">
    <source>
        <dbReference type="Proteomes" id="UP000199497"/>
    </source>
</evidence>
<feature type="region of interest" description="Disordered" evidence="1">
    <location>
        <begin position="1"/>
        <end position="129"/>
    </location>
</feature>
<evidence type="ECO:0000313" key="2">
    <source>
        <dbReference type="EMBL" id="SDO96383.1"/>
    </source>
</evidence>
<feature type="compositionally biased region" description="Low complexity" evidence="1">
    <location>
        <begin position="31"/>
        <end position="42"/>
    </location>
</feature>
<dbReference type="STRING" id="405564.SAMN04487905_101265"/>
<organism evidence="2 3">
    <name type="scientific">Actinopolyspora xinjiangensis</name>
    <dbReference type="NCBI Taxonomy" id="405564"/>
    <lineage>
        <taxon>Bacteria</taxon>
        <taxon>Bacillati</taxon>
        <taxon>Actinomycetota</taxon>
        <taxon>Actinomycetes</taxon>
        <taxon>Actinopolysporales</taxon>
        <taxon>Actinopolysporaceae</taxon>
        <taxon>Actinopolyspora</taxon>
    </lineage>
</organism>
<feature type="compositionally biased region" description="Low complexity" evidence="1">
    <location>
        <begin position="61"/>
        <end position="79"/>
    </location>
</feature>
<dbReference type="AlphaFoldDB" id="A0A1H0NUN9"/>
<feature type="compositionally biased region" description="Basic residues" evidence="1">
    <location>
        <begin position="204"/>
        <end position="215"/>
    </location>
</feature>
<dbReference type="Proteomes" id="UP000199497">
    <property type="component" value="Unassembled WGS sequence"/>
</dbReference>